<evidence type="ECO:0000313" key="2">
    <source>
        <dbReference type="EMBL" id="CAH0725083.1"/>
    </source>
</evidence>
<feature type="non-terminal residue" evidence="2">
    <location>
        <position position="829"/>
    </location>
</feature>
<feature type="region of interest" description="Disordered" evidence="1">
    <location>
        <begin position="695"/>
        <end position="723"/>
    </location>
</feature>
<organism evidence="2 3">
    <name type="scientific">Brenthis ino</name>
    <name type="common">lesser marbled fritillary</name>
    <dbReference type="NCBI Taxonomy" id="405034"/>
    <lineage>
        <taxon>Eukaryota</taxon>
        <taxon>Metazoa</taxon>
        <taxon>Ecdysozoa</taxon>
        <taxon>Arthropoda</taxon>
        <taxon>Hexapoda</taxon>
        <taxon>Insecta</taxon>
        <taxon>Pterygota</taxon>
        <taxon>Neoptera</taxon>
        <taxon>Endopterygota</taxon>
        <taxon>Lepidoptera</taxon>
        <taxon>Glossata</taxon>
        <taxon>Ditrysia</taxon>
        <taxon>Papilionoidea</taxon>
        <taxon>Nymphalidae</taxon>
        <taxon>Heliconiinae</taxon>
        <taxon>Argynnini</taxon>
        <taxon>Brenthis</taxon>
    </lineage>
</organism>
<evidence type="ECO:0000256" key="1">
    <source>
        <dbReference type="SAM" id="MobiDB-lite"/>
    </source>
</evidence>
<gene>
    <name evidence="2" type="ORF">BINO364_LOCUS10703</name>
</gene>
<dbReference type="AlphaFoldDB" id="A0A8J9VLN0"/>
<proteinExistence type="predicted"/>
<dbReference type="OrthoDB" id="7493218at2759"/>
<feature type="region of interest" description="Disordered" evidence="1">
    <location>
        <begin position="754"/>
        <end position="812"/>
    </location>
</feature>
<dbReference type="EMBL" id="OV170225">
    <property type="protein sequence ID" value="CAH0725083.1"/>
    <property type="molecule type" value="Genomic_DNA"/>
</dbReference>
<reference evidence="2" key="1">
    <citation type="submission" date="2021-12" db="EMBL/GenBank/DDBJ databases">
        <authorList>
            <person name="Martin H S."/>
        </authorList>
    </citation>
    <scope>NUCLEOTIDE SEQUENCE</scope>
</reference>
<keyword evidence="3" id="KW-1185">Reference proteome</keyword>
<dbReference type="Proteomes" id="UP000838878">
    <property type="component" value="Chromosome 5"/>
</dbReference>
<sequence>MNEDIIGEDYLDDPIRLFDFEQSRVCFSQFSNYIFEDPGFIIDISNDETREYKEISSYRKEPSMLPVTFLNIERNVKLLSECRPLSIRLIDCEKYPNFYKANEELKRYDNDLNENIEELSSEEVIFINENIPKKTSIENMEKIDEKFIRHSEYPTKYTIIQNNSEHGEKVIVSDEVSKRELYSEFTQSESVHSLDTYARIIDKAYQKIQKCVKSSTNVMNQSDHENTDTQDNSYKLSKENISIEEKVNNALVMELETSRSASTTSFVENQNIQSSIVNNEAHITKNNNQITELLPESMIAIKNIKENKNGNGLCSPILPCPLKSNNKTVQVTSNISLSSRQQHKNSYTICTKKIFSDERVIPHYHEETLYNDVNSTHMKELSNNKKKKYATCRISNFTNKKLNPNIPNTNIPSTNISSPNKCKISRTNLSNNVSVINRNIPLLNSSTTNICPFPCCLSHAVTRQDINCHANVKDNEILTLKDINEKQSIMNNLKEHNKKFIHKKIPTLLNQKPQVVNQMNSNFQYYPIQPIISSGPPNHYYSIPQSGIKSSVEHISNNLPLPNSNSGTKLQTPAANTHTLKLLHPNMIPQLTTQNENINLQPEIPYNSTEELVSENFKTLPITNNAVETISTAQKNRGQNISNLIYVPNVNAKSVSPQEISVDGKNKNISKRYTHLIQALKRPIEMNTHMSNIQNQQQRTLNNKQACDSSRQSNSANKGYSPPILPIPTYQKTFEVLSKIQHYYFQKLKRNQDINFDQTSKPNPTKKRKMNDNKEKVAKKITISEYKKRSDLSKSENNGKGKMLSEVSGKDSCHKDILSEDLDGTIMID</sequence>
<accession>A0A8J9VLN0</accession>
<name>A0A8J9VLN0_9NEOP</name>
<feature type="compositionally biased region" description="Polar residues" evidence="1">
    <location>
        <begin position="754"/>
        <end position="763"/>
    </location>
</feature>
<feature type="compositionally biased region" description="Polar residues" evidence="1">
    <location>
        <begin position="695"/>
        <end position="718"/>
    </location>
</feature>
<evidence type="ECO:0000313" key="3">
    <source>
        <dbReference type="Proteomes" id="UP000838878"/>
    </source>
</evidence>
<protein>
    <submittedName>
        <fullName evidence="2">Uncharacterized protein</fullName>
    </submittedName>
</protein>
<feature type="compositionally biased region" description="Basic and acidic residues" evidence="1">
    <location>
        <begin position="785"/>
        <end position="799"/>
    </location>
</feature>